<dbReference type="PANTHER" id="PTHR38795:SF1">
    <property type="entry name" value="DUF6604 DOMAIN-CONTAINING PROTEIN"/>
    <property type="match status" value="1"/>
</dbReference>
<accession>A0A0C3CSL0</accession>
<dbReference type="STRING" id="686832.A0A0C3CSL0"/>
<evidence type="ECO:0000259" key="2">
    <source>
        <dbReference type="Pfam" id="PF20253"/>
    </source>
</evidence>
<reference evidence="4" key="2">
    <citation type="submission" date="2015-01" db="EMBL/GenBank/DDBJ databases">
        <title>Evolutionary Origins and Diversification of the Mycorrhizal Mutualists.</title>
        <authorList>
            <consortium name="DOE Joint Genome Institute"/>
            <consortium name="Mycorrhizal Genomics Consortium"/>
            <person name="Kohler A."/>
            <person name="Kuo A."/>
            <person name="Nagy L.G."/>
            <person name="Floudas D."/>
            <person name="Copeland A."/>
            <person name="Barry K.W."/>
            <person name="Cichocki N."/>
            <person name="Veneault-Fourrey C."/>
            <person name="LaButti K."/>
            <person name="Lindquist E.A."/>
            <person name="Lipzen A."/>
            <person name="Lundell T."/>
            <person name="Morin E."/>
            <person name="Murat C."/>
            <person name="Riley R."/>
            <person name="Ohm R."/>
            <person name="Sun H."/>
            <person name="Tunlid A."/>
            <person name="Henrissat B."/>
            <person name="Grigoriev I.V."/>
            <person name="Hibbett D.S."/>
            <person name="Martin F."/>
        </authorList>
    </citation>
    <scope>NUCLEOTIDE SEQUENCE [LARGE SCALE GENOMIC DNA]</scope>
    <source>
        <strain evidence="4">h7</strain>
    </source>
</reference>
<dbReference type="Pfam" id="PF20253">
    <property type="entry name" value="DUF6604"/>
    <property type="match status" value="1"/>
</dbReference>
<organism evidence="3 4">
    <name type="scientific">Hebeloma cylindrosporum</name>
    <dbReference type="NCBI Taxonomy" id="76867"/>
    <lineage>
        <taxon>Eukaryota</taxon>
        <taxon>Fungi</taxon>
        <taxon>Dikarya</taxon>
        <taxon>Basidiomycota</taxon>
        <taxon>Agaricomycotina</taxon>
        <taxon>Agaricomycetes</taxon>
        <taxon>Agaricomycetidae</taxon>
        <taxon>Agaricales</taxon>
        <taxon>Agaricineae</taxon>
        <taxon>Hymenogastraceae</taxon>
        <taxon>Hebeloma</taxon>
    </lineage>
</organism>
<protein>
    <recommendedName>
        <fullName evidence="2">DUF6604 domain-containing protein</fullName>
    </recommendedName>
</protein>
<dbReference type="InterPro" id="IPR046539">
    <property type="entry name" value="DUF6604"/>
</dbReference>
<evidence type="ECO:0000256" key="1">
    <source>
        <dbReference type="SAM" id="MobiDB-lite"/>
    </source>
</evidence>
<dbReference type="AlphaFoldDB" id="A0A0C3CSL0"/>
<keyword evidence="4" id="KW-1185">Reference proteome</keyword>
<dbReference type="EMBL" id="KN831770">
    <property type="protein sequence ID" value="KIM46901.1"/>
    <property type="molecule type" value="Genomic_DNA"/>
</dbReference>
<sequence length="865" mass="98079">MDANSKNFTPRLPKFFYDTYRQYKENESIIVQWVHRTVAELRDRTRAASASIPRRGRAHGSNHKARTNKAAASAVLDSDLASPKLSLRTLLDLAREISASDVVIPSSYLALLELSIKQRKITAAFYSPDANVSEDNKAHLHAINAYTQLLQIFKEAENKRAEKHRGVPGDIQGALVLGNEDSFAFSEAIQNLAVLVQQESGFGTSQDNGDSAENEWIRDNPMVQSTHKRPKIPSFPLAEYGLVMDDEFDPKTKKKKPAAHDETFDRLRCFVFDVNQLRKYCNMIWKQVAPAGNLSYITASFVTNMAVQMVKQMEYALVTDFPSLKNIHHAYALLHDAIDRYRRSNNFTQDQFNSFNEQMMYHTWDALQQFAELLKVNNSPALRDGHFGYFDPTADRSKMSAQERFREDCCIIFNYWPDLIIVNNRILTSTGGTDTQFLGSQGLLSDFKQFCRGKTHTVTWALVFACQMQADSVQARRRYLAYDVQVMRNLGSKIFREYQHFQTDGMLYGENMSTIAKPFVEYASAMIENSVSEDFVTQMKLRNGWDKLSKQATQKDSLWLYNPWLTANVISELTLDYFYAGTAVTAAGGFVQSAIQLWNMLRQMGYLSPPKSTSAIVGYGSNTRKDHVLLFDHLMDVFGDKVFSGAPPKSDFLKAWELMTGVRAEEYARGKRQYKKTAERPLRPRHHESGRGMLPNMSELLLIHKGEYFPKDSLFEAQKRVSSGSSGSQYKHPLPALVDLVNSELGYPSTSPSSTTPPPPPAKGPFLNLDLLKIHRLCLRLFTELEPVLRPMIESILGVPLDHTQVQWPYLVGWIARTEQFPGNGGMPNRVLLSAAGEVVKRLVGDKELGHFLVRYEAEEDLILR</sequence>
<evidence type="ECO:0000313" key="3">
    <source>
        <dbReference type="EMBL" id="KIM46901.1"/>
    </source>
</evidence>
<proteinExistence type="predicted"/>
<name>A0A0C3CSL0_HEBCY</name>
<feature type="compositionally biased region" description="Basic residues" evidence="1">
    <location>
        <begin position="54"/>
        <end position="67"/>
    </location>
</feature>
<feature type="region of interest" description="Disordered" evidence="1">
    <location>
        <begin position="45"/>
        <end position="69"/>
    </location>
</feature>
<dbReference type="OrthoDB" id="2993576at2759"/>
<reference evidence="3 4" key="1">
    <citation type="submission" date="2014-04" db="EMBL/GenBank/DDBJ databases">
        <authorList>
            <consortium name="DOE Joint Genome Institute"/>
            <person name="Kuo A."/>
            <person name="Gay G."/>
            <person name="Dore J."/>
            <person name="Kohler A."/>
            <person name="Nagy L.G."/>
            <person name="Floudas D."/>
            <person name="Copeland A."/>
            <person name="Barry K.W."/>
            <person name="Cichocki N."/>
            <person name="Veneault-Fourrey C."/>
            <person name="LaButti K."/>
            <person name="Lindquist E.A."/>
            <person name="Lipzen A."/>
            <person name="Lundell T."/>
            <person name="Morin E."/>
            <person name="Murat C."/>
            <person name="Sun H."/>
            <person name="Tunlid A."/>
            <person name="Henrissat B."/>
            <person name="Grigoriev I.V."/>
            <person name="Hibbett D.S."/>
            <person name="Martin F."/>
            <person name="Nordberg H.P."/>
            <person name="Cantor M.N."/>
            <person name="Hua S.X."/>
        </authorList>
    </citation>
    <scope>NUCLEOTIDE SEQUENCE [LARGE SCALE GENOMIC DNA]</scope>
    <source>
        <strain evidence="4">h7</strain>
    </source>
</reference>
<gene>
    <name evidence="3" type="ORF">M413DRAFT_440469</name>
</gene>
<evidence type="ECO:0000313" key="4">
    <source>
        <dbReference type="Proteomes" id="UP000053424"/>
    </source>
</evidence>
<feature type="compositionally biased region" description="Basic and acidic residues" evidence="1">
    <location>
        <begin position="676"/>
        <end position="690"/>
    </location>
</feature>
<dbReference type="HOGENOM" id="CLU_331223_0_0_1"/>
<dbReference type="Proteomes" id="UP000053424">
    <property type="component" value="Unassembled WGS sequence"/>
</dbReference>
<feature type="region of interest" description="Disordered" evidence="1">
    <location>
        <begin position="670"/>
        <end position="691"/>
    </location>
</feature>
<dbReference type="PANTHER" id="PTHR38795">
    <property type="entry name" value="DUF6604 DOMAIN-CONTAINING PROTEIN"/>
    <property type="match status" value="1"/>
</dbReference>
<feature type="domain" description="DUF6604" evidence="2">
    <location>
        <begin position="21"/>
        <end position="318"/>
    </location>
</feature>